<evidence type="ECO:0000256" key="1">
    <source>
        <dbReference type="ARBA" id="ARBA00004450"/>
    </source>
</evidence>
<evidence type="ECO:0000256" key="2">
    <source>
        <dbReference type="ARBA" id="ARBA00006617"/>
    </source>
</evidence>
<evidence type="ECO:0000256" key="3">
    <source>
        <dbReference type="ARBA" id="ARBA00022787"/>
    </source>
</evidence>
<comment type="similarity">
    <text evidence="2">Belongs to the FMP52 family.</text>
</comment>
<evidence type="ECO:0000313" key="9">
    <source>
        <dbReference type="Proteomes" id="UP001302321"/>
    </source>
</evidence>
<reference evidence="8" key="1">
    <citation type="journal article" date="2023" name="Mol. Phylogenet. Evol.">
        <title>Genome-scale phylogeny and comparative genomics of the fungal order Sordariales.</title>
        <authorList>
            <person name="Hensen N."/>
            <person name="Bonometti L."/>
            <person name="Westerberg I."/>
            <person name="Brannstrom I.O."/>
            <person name="Guillou S."/>
            <person name="Cros-Aarteil S."/>
            <person name="Calhoun S."/>
            <person name="Haridas S."/>
            <person name="Kuo A."/>
            <person name="Mondo S."/>
            <person name="Pangilinan J."/>
            <person name="Riley R."/>
            <person name="LaButti K."/>
            <person name="Andreopoulos B."/>
            <person name="Lipzen A."/>
            <person name="Chen C."/>
            <person name="Yan M."/>
            <person name="Daum C."/>
            <person name="Ng V."/>
            <person name="Clum A."/>
            <person name="Steindorff A."/>
            <person name="Ohm R.A."/>
            <person name="Martin F."/>
            <person name="Silar P."/>
            <person name="Natvig D.O."/>
            <person name="Lalanne C."/>
            <person name="Gautier V."/>
            <person name="Ament-Velasquez S.L."/>
            <person name="Kruys A."/>
            <person name="Hutchinson M.I."/>
            <person name="Powell A.J."/>
            <person name="Barry K."/>
            <person name="Miller A.N."/>
            <person name="Grigoriev I.V."/>
            <person name="Debuchy R."/>
            <person name="Gladieux P."/>
            <person name="Hiltunen Thoren M."/>
            <person name="Johannesson H."/>
        </authorList>
    </citation>
    <scope>NUCLEOTIDE SEQUENCE</scope>
    <source>
        <strain evidence="8">CBS 892.96</strain>
    </source>
</reference>
<dbReference type="PANTHER" id="PTHR14097:SF7">
    <property type="entry name" value="OXIDOREDUCTASE HTATIP2"/>
    <property type="match status" value="1"/>
</dbReference>
<evidence type="ECO:0000256" key="6">
    <source>
        <dbReference type="ARBA" id="ARBA00023136"/>
    </source>
</evidence>
<evidence type="ECO:0000313" key="8">
    <source>
        <dbReference type="EMBL" id="KAK4174592.1"/>
    </source>
</evidence>
<keyword evidence="4" id="KW-0809">Transit peptide</keyword>
<comment type="caution">
    <text evidence="8">The sequence shown here is derived from an EMBL/GenBank/DDBJ whole genome shotgun (WGS) entry which is preliminary data.</text>
</comment>
<dbReference type="GO" id="GO:0005741">
    <property type="term" value="C:mitochondrial outer membrane"/>
    <property type="evidence" value="ECO:0007669"/>
    <property type="project" value="UniProtKB-SubCell"/>
</dbReference>
<keyword evidence="3" id="KW-1000">Mitochondrion outer membrane</keyword>
<feature type="domain" description="NAD(P)-binding" evidence="7">
    <location>
        <begin position="10"/>
        <end position="165"/>
    </location>
</feature>
<dbReference type="FunFam" id="3.40.50.720:FF:000366">
    <property type="entry name" value="Protein FMP52, mitochondrial"/>
    <property type="match status" value="1"/>
</dbReference>
<dbReference type="GO" id="GO:0051170">
    <property type="term" value="P:import into nucleus"/>
    <property type="evidence" value="ECO:0007669"/>
    <property type="project" value="TreeGrafter"/>
</dbReference>
<dbReference type="SUPFAM" id="SSF51735">
    <property type="entry name" value="NAD(P)-binding Rossmann-fold domains"/>
    <property type="match status" value="1"/>
</dbReference>
<dbReference type="Proteomes" id="UP001302321">
    <property type="component" value="Unassembled WGS sequence"/>
</dbReference>
<dbReference type="AlphaFoldDB" id="A0AAN7A6W6"/>
<dbReference type="InterPro" id="IPR016040">
    <property type="entry name" value="NAD(P)-bd_dom"/>
</dbReference>
<name>A0AAN7A6W6_9PEZI</name>
<evidence type="ECO:0000259" key="7">
    <source>
        <dbReference type="Pfam" id="PF13460"/>
    </source>
</evidence>
<dbReference type="Gene3D" id="3.40.50.720">
    <property type="entry name" value="NAD(P)-binding Rossmann-like Domain"/>
    <property type="match status" value="1"/>
</dbReference>
<comment type="subcellular location">
    <subcellularLocation>
        <location evidence="1">Mitochondrion outer membrane</location>
        <topology evidence="1">Peripheral membrane protein</topology>
    </subcellularLocation>
</comment>
<keyword evidence="6" id="KW-0472">Membrane</keyword>
<dbReference type="InterPro" id="IPR036291">
    <property type="entry name" value="NAD(P)-bd_dom_sf"/>
</dbReference>
<keyword evidence="9" id="KW-1185">Reference proteome</keyword>
<dbReference type="EMBL" id="MU866274">
    <property type="protein sequence ID" value="KAK4174592.1"/>
    <property type="molecule type" value="Genomic_DNA"/>
</dbReference>
<protein>
    <submittedName>
        <fullName evidence="8">Mitochondrial protein fmp-52</fullName>
    </submittedName>
</protein>
<reference evidence="8" key="2">
    <citation type="submission" date="2023-05" db="EMBL/GenBank/DDBJ databases">
        <authorList>
            <consortium name="Lawrence Berkeley National Laboratory"/>
            <person name="Steindorff A."/>
            <person name="Hensen N."/>
            <person name="Bonometti L."/>
            <person name="Westerberg I."/>
            <person name="Brannstrom I.O."/>
            <person name="Guillou S."/>
            <person name="Cros-Aarteil S."/>
            <person name="Calhoun S."/>
            <person name="Haridas S."/>
            <person name="Kuo A."/>
            <person name="Mondo S."/>
            <person name="Pangilinan J."/>
            <person name="Riley R."/>
            <person name="Labutti K."/>
            <person name="Andreopoulos B."/>
            <person name="Lipzen A."/>
            <person name="Chen C."/>
            <person name="Yanf M."/>
            <person name="Daum C."/>
            <person name="Ng V."/>
            <person name="Clum A."/>
            <person name="Ohm R."/>
            <person name="Martin F."/>
            <person name="Silar P."/>
            <person name="Natvig D."/>
            <person name="Lalanne C."/>
            <person name="Gautier V."/>
            <person name="Ament-Velasquez S.L."/>
            <person name="Kruys A."/>
            <person name="Hutchinson M.I."/>
            <person name="Powell A.J."/>
            <person name="Barry K."/>
            <person name="Miller A.N."/>
            <person name="Grigoriev I.V."/>
            <person name="Debuchy R."/>
            <person name="Gladieux P."/>
            <person name="Thoren M.H."/>
            <person name="Johannesson H."/>
        </authorList>
    </citation>
    <scope>NUCLEOTIDE SEQUENCE</scope>
    <source>
        <strain evidence="8">CBS 892.96</strain>
    </source>
</reference>
<keyword evidence="5" id="KW-0496">Mitochondrion</keyword>
<accession>A0AAN7A6W6</accession>
<gene>
    <name evidence="8" type="ORF">QBC36DRAFT_302702</name>
</gene>
<organism evidence="8 9">
    <name type="scientific">Triangularia setosa</name>
    <dbReference type="NCBI Taxonomy" id="2587417"/>
    <lineage>
        <taxon>Eukaryota</taxon>
        <taxon>Fungi</taxon>
        <taxon>Dikarya</taxon>
        <taxon>Ascomycota</taxon>
        <taxon>Pezizomycotina</taxon>
        <taxon>Sordariomycetes</taxon>
        <taxon>Sordariomycetidae</taxon>
        <taxon>Sordariales</taxon>
        <taxon>Podosporaceae</taxon>
        <taxon>Triangularia</taxon>
    </lineage>
</organism>
<evidence type="ECO:0000256" key="5">
    <source>
        <dbReference type="ARBA" id="ARBA00023128"/>
    </source>
</evidence>
<proteinExistence type="inferred from homology"/>
<dbReference type="Pfam" id="PF13460">
    <property type="entry name" value="NAD_binding_10"/>
    <property type="match status" value="1"/>
</dbReference>
<dbReference type="PANTHER" id="PTHR14097">
    <property type="entry name" value="OXIDOREDUCTASE HTATIP2"/>
    <property type="match status" value="1"/>
</dbReference>
<evidence type="ECO:0000256" key="4">
    <source>
        <dbReference type="ARBA" id="ARBA00022946"/>
    </source>
</evidence>
<sequence length="237" mass="25247">MSQPSTVVIGSTGLVGSHILATLLSQNLPVTTISRRQPKAAGPTLTPIIESNTDLWTSSLSSLSPPPKTVISALGTTRTAAGGIANQWKIDHDLNVALARAAKESGVKTFVFVSSGGTRGLFSNYVSYSKMKIGVEDTIKELGFDNAVILRPGLILGEREQSRLGEGQAQTAARAIGRWFGLGVVDKFAQEGEVIARAAVKAVEMIGKGEAKERYWILEQSDIVKLGREGWKNGEGK</sequence>